<evidence type="ECO:0000313" key="3">
    <source>
        <dbReference type="Proteomes" id="UP000604341"/>
    </source>
</evidence>
<dbReference type="PANTHER" id="PTHR34980:SF2">
    <property type="entry name" value="INNER MEMBRANE PROTEIN YHAH-RELATED"/>
    <property type="match status" value="1"/>
</dbReference>
<dbReference type="InterPro" id="IPR008523">
    <property type="entry name" value="DUF805"/>
</dbReference>
<feature type="transmembrane region" description="Helical" evidence="1">
    <location>
        <begin position="110"/>
        <end position="130"/>
    </location>
</feature>
<name>A0ABQ2FM62_9DEIO</name>
<keyword evidence="1" id="KW-1133">Transmembrane helix</keyword>
<proteinExistence type="predicted"/>
<comment type="caution">
    <text evidence="2">The sequence shown here is derived from an EMBL/GenBank/DDBJ whole genome shotgun (WGS) entry which is preliminary data.</text>
</comment>
<keyword evidence="3" id="KW-1185">Reference proteome</keyword>
<keyword evidence="1" id="KW-0812">Transmembrane</keyword>
<evidence type="ECO:0000313" key="2">
    <source>
        <dbReference type="EMBL" id="GGL05306.1"/>
    </source>
</evidence>
<gene>
    <name evidence="2" type="ORF">GCM10010844_25080</name>
</gene>
<feature type="transmembrane region" description="Helical" evidence="1">
    <location>
        <begin position="34"/>
        <end position="61"/>
    </location>
</feature>
<feature type="transmembrane region" description="Helical" evidence="1">
    <location>
        <begin position="73"/>
        <end position="98"/>
    </location>
</feature>
<accession>A0ABQ2FM62</accession>
<keyword evidence="1" id="KW-0472">Membrane</keyword>
<sequence>MLSRNNKGGTMNEYLNVIRNNYANFSGRARRREYWMFTLINTIIVTVLSIPVYGAAIGMAMQSDTGAAPSAGLTGISLIFAVLMGIYALAVMVPSIAVTVRRLHDAGFSGWLYLLNFIGLSIVVLVLCVLDSKPGSNKWGPNPKGVTDGIPTPAQNW</sequence>
<dbReference type="EMBL" id="BMPE01000006">
    <property type="protein sequence ID" value="GGL05306.1"/>
    <property type="molecule type" value="Genomic_DNA"/>
</dbReference>
<evidence type="ECO:0000256" key="1">
    <source>
        <dbReference type="SAM" id="Phobius"/>
    </source>
</evidence>
<dbReference type="PANTHER" id="PTHR34980">
    <property type="entry name" value="INNER MEMBRANE PROTEIN-RELATED-RELATED"/>
    <property type="match status" value="1"/>
</dbReference>
<organism evidence="2 3">
    <name type="scientific">Deinococcus radiotolerans</name>
    <dbReference type="NCBI Taxonomy" id="1309407"/>
    <lineage>
        <taxon>Bacteria</taxon>
        <taxon>Thermotogati</taxon>
        <taxon>Deinococcota</taxon>
        <taxon>Deinococci</taxon>
        <taxon>Deinococcales</taxon>
        <taxon>Deinococcaceae</taxon>
        <taxon>Deinococcus</taxon>
    </lineage>
</organism>
<reference evidence="3" key="1">
    <citation type="journal article" date="2019" name="Int. J. Syst. Evol. Microbiol.">
        <title>The Global Catalogue of Microorganisms (GCM) 10K type strain sequencing project: providing services to taxonomists for standard genome sequencing and annotation.</title>
        <authorList>
            <consortium name="The Broad Institute Genomics Platform"/>
            <consortium name="The Broad Institute Genome Sequencing Center for Infectious Disease"/>
            <person name="Wu L."/>
            <person name="Ma J."/>
        </authorList>
    </citation>
    <scope>NUCLEOTIDE SEQUENCE [LARGE SCALE GENOMIC DNA]</scope>
    <source>
        <strain evidence="3">JCM 19173</strain>
    </source>
</reference>
<protein>
    <submittedName>
        <fullName evidence="2">Membrane protein</fullName>
    </submittedName>
</protein>
<dbReference type="Pfam" id="PF05656">
    <property type="entry name" value="DUF805"/>
    <property type="match status" value="1"/>
</dbReference>
<dbReference type="Proteomes" id="UP000604341">
    <property type="component" value="Unassembled WGS sequence"/>
</dbReference>